<dbReference type="Gene3D" id="1.10.490.160">
    <property type="match status" value="2"/>
</dbReference>
<protein>
    <submittedName>
        <fullName evidence="2">Ryanodine receptor 44F</fullName>
    </submittedName>
</protein>
<dbReference type="InParanoid" id="A0A067QLT2"/>
<evidence type="ECO:0000313" key="2">
    <source>
        <dbReference type="EMBL" id="KDR10296.1"/>
    </source>
</evidence>
<dbReference type="EMBL" id="KK853173">
    <property type="protein sequence ID" value="KDR10296.1"/>
    <property type="molecule type" value="Genomic_DNA"/>
</dbReference>
<dbReference type="GO" id="GO:0034704">
    <property type="term" value="C:calcium channel complex"/>
    <property type="evidence" value="ECO:0007669"/>
    <property type="project" value="TreeGrafter"/>
</dbReference>
<dbReference type="GO" id="GO:0030018">
    <property type="term" value="C:Z disc"/>
    <property type="evidence" value="ECO:0007669"/>
    <property type="project" value="TreeGrafter"/>
</dbReference>
<dbReference type="GO" id="GO:0042383">
    <property type="term" value="C:sarcolemma"/>
    <property type="evidence" value="ECO:0007669"/>
    <property type="project" value="TreeGrafter"/>
</dbReference>
<dbReference type="STRING" id="136037.A0A067QLT2"/>
<dbReference type="InterPro" id="IPR015925">
    <property type="entry name" value="Ryanodine_IP3_receptor"/>
</dbReference>
<dbReference type="GO" id="GO:0005790">
    <property type="term" value="C:smooth endoplasmic reticulum"/>
    <property type="evidence" value="ECO:0007669"/>
    <property type="project" value="TreeGrafter"/>
</dbReference>
<keyword evidence="3" id="KW-1185">Reference proteome</keyword>
<dbReference type="OMA" id="HEMWATN"/>
<dbReference type="PRINTS" id="PR00795">
    <property type="entry name" value="RYANODINER"/>
</dbReference>
<feature type="domain" description="Ryanodine receptor Ryr" evidence="1">
    <location>
        <begin position="68"/>
        <end position="157"/>
    </location>
</feature>
<dbReference type="FunFam" id="1.10.490.160:FF:000003">
    <property type="entry name" value="Ryanodine receptor, isoform E"/>
    <property type="match status" value="1"/>
</dbReference>
<accession>A0A067QLT2</accession>
<dbReference type="Pfam" id="PF02026">
    <property type="entry name" value="RyR"/>
    <property type="match status" value="2"/>
</dbReference>
<proteinExistence type="predicted"/>
<dbReference type="InterPro" id="IPR003032">
    <property type="entry name" value="Ryanodine_rcpt"/>
</dbReference>
<evidence type="ECO:0000259" key="1">
    <source>
        <dbReference type="Pfam" id="PF02026"/>
    </source>
</evidence>
<evidence type="ECO:0000313" key="3">
    <source>
        <dbReference type="Proteomes" id="UP000027135"/>
    </source>
</evidence>
<dbReference type="InterPro" id="IPR013333">
    <property type="entry name" value="Ryan_recept"/>
</dbReference>
<dbReference type="GO" id="GO:0033017">
    <property type="term" value="C:sarcoplasmic reticulum membrane"/>
    <property type="evidence" value="ECO:0007669"/>
    <property type="project" value="TreeGrafter"/>
</dbReference>
<gene>
    <name evidence="2" type="ORF">L798_15754</name>
</gene>
<dbReference type="PANTHER" id="PTHR46399">
    <property type="entry name" value="B30.2/SPRY DOMAIN-CONTAINING PROTEIN"/>
    <property type="match status" value="1"/>
</dbReference>
<keyword evidence="2" id="KW-0675">Receptor</keyword>
<sequence length="317" mass="35985">MMACSFHCRFLLGGDHGRSKYFPPEEFSPLVESLLPQQVLSIDPCFYFGNLNKVVLSGPWPVEDDTAFVPTPVDTTAVTLPTYVESIRDRLAENIHEMWATNNIEAGWQYGERRDGVRKIHPCLIQFERLPPAEKRYDSQLAVQTLKTVMALGYYLTMDKPPSRIKSVRLPNEPFLQSNGYKPAPLDLSAIALTPKMEELVDQLAENTRNLWAKERILQGWTYGLNEDSDMKRSPHLVPYSKVDDAIKKANRDTASETVRTLLAYGYNLDPPTGEQLEALLAEAAKSKHMAFRTYRVQKNYAVSTGKWPNARWLGTC</sequence>
<dbReference type="PANTHER" id="PTHR46399:SF8">
    <property type="entry name" value="B30.2_SPRY DOMAIN-CONTAINING PROTEIN"/>
    <property type="match status" value="1"/>
</dbReference>
<organism evidence="2 3">
    <name type="scientific">Zootermopsis nevadensis</name>
    <name type="common">Dampwood termite</name>
    <dbReference type="NCBI Taxonomy" id="136037"/>
    <lineage>
        <taxon>Eukaryota</taxon>
        <taxon>Metazoa</taxon>
        <taxon>Ecdysozoa</taxon>
        <taxon>Arthropoda</taxon>
        <taxon>Hexapoda</taxon>
        <taxon>Insecta</taxon>
        <taxon>Pterygota</taxon>
        <taxon>Neoptera</taxon>
        <taxon>Polyneoptera</taxon>
        <taxon>Dictyoptera</taxon>
        <taxon>Blattodea</taxon>
        <taxon>Blattoidea</taxon>
        <taxon>Termitoidae</taxon>
        <taxon>Termopsidae</taxon>
        <taxon>Zootermopsis</taxon>
    </lineage>
</organism>
<name>A0A067QLT2_ZOONE</name>
<dbReference type="AlphaFoldDB" id="A0A067QLT2"/>
<dbReference type="GO" id="GO:0006941">
    <property type="term" value="P:striated muscle contraction"/>
    <property type="evidence" value="ECO:0007669"/>
    <property type="project" value="TreeGrafter"/>
</dbReference>
<feature type="domain" description="Ryanodine receptor Ryr" evidence="1">
    <location>
        <begin position="181"/>
        <end position="270"/>
    </location>
</feature>
<dbReference type="eggNOG" id="KOG2243">
    <property type="taxonomic scope" value="Eukaryota"/>
</dbReference>
<dbReference type="GO" id="GO:0014808">
    <property type="term" value="P:release of sequestered calcium ion into cytosol by sarcoplasmic reticulum"/>
    <property type="evidence" value="ECO:0007669"/>
    <property type="project" value="TreeGrafter"/>
</dbReference>
<dbReference type="Proteomes" id="UP000027135">
    <property type="component" value="Unassembled WGS sequence"/>
</dbReference>
<dbReference type="GO" id="GO:0005219">
    <property type="term" value="F:ryanodine-sensitive calcium-release channel activity"/>
    <property type="evidence" value="ECO:0007669"/>
    <property type="project" value="InterPro"/>
</dbReference>
<reference evidence="2 3" key="1">
    <citation type="journal article" date="2014" name="Nat. Commun.">
        <title>Molecular traces of alternative social organization in a termite genome.</title>
        <authorList>
            <person name="Terrapon N."/>
            <person name="Li C."/>
            <person name="Robertson H.M."/>
            <person name="Ji L."/>
            <person name="Meng X."/>
            <person name="Booth W."/>
            <person name="Chen Z."/>
            <person name="Childers C.P."/>
            <person name="Glastad K.M."/>
            <person name="Gokhale K."/>
            <person name="Gowin J."/>
            <person name="Gronenberg W."/>
            <person name="Hermansen R.A."/>
            <person name="Hu H."/>
            <person name="Hunt B.G."/>
            <person name="Huylmans A.K."/>
            <person name="Khalil S.M."/>
            <person name="Mitchell R.D."/>
            <person name="Munoz-Torres M.C."/>
            <person name="Mustard J.A."/>
            <person name="Pan H."/>
            <person name="Reese J.T."/>
            <person name="Scharf M.E."/>
            <person name="Sun F."/>
            <person name="Vogel H."/>
            <person name="Xiao J."/>
            <person name="Yang W."/>
            <person name="Yang Z."/>
            <person name="Yang Z."/>
            <person name="Zhou J."/>
            <person name="Zhu J."/>
            <person name="Brent C.S."/>
            <person name="Elsik C.G."/>
            <person name="Goodisman M.A."/>
            <person name="Liberles D.A."/>
            <person name="Roe R.M."/>
            <person name="Vargo E.L."/>
            <person name="Vilcinskas A."/>
            <person name="Wang J."/>
            <person name="Bornberg-Bauer E."/>
            <person name="Korb J."/>
            <person name="Zhang G."/>
            <person name="Liebig J."/>
        </authorList>
    </citation>
    <scope>NUCLEOTIDE SEQUENCE [LARGE SCALE GENOMIC DNA]</scope>
    <source>
        <tissue evidence="2">Whole organism</tissue>
    </source>
</reference>